<evidence type="ECO:0000256" key="8">
    <source>
        <dbReference type="ARBA" id="ARBA00022840"/>
    </source>
</evidence>
<dbReference type="PANTHER" id="PTHR33712">
    <property type="entry name" value="LIGHT-INDEPENDENT PROTOCHLOROPHYLLIDE REDUCTASE SUBUNIT B"/>
    <property type="match status" value="1"/>
</dbReference>
<evidence type="ECO:0000256" key="7">
    <source>
        <dbReference type="ARBA" id="ARBA00022741"/>
    </source>
</evidence>
<keyword evidence="6 15" id="KW-0479">Metal-binding</keyword>
<evidence type="ECO:0000256" key="6">
    <source>
        <dbReference type="ARBA" id="ARBA00022723"/>
    </source>
</evidence>
<comment type="catalytic activity">
    <reaction evidence="13 15">
        <text>N2 + 8 reduced [2Fe-2S]-[ferredoxin] + 16 ATP + 16 H2O = H2 + 8 oxidized [2Fe-2S]-[ferredoxin] + 2 NH4(+) + 16 ADP + 16 phosphate + 6 H(+)</text>
        <dbReference type="Rhea" id="RHEA:21448"/>
        <dbReference type="Rhea" id="RHEA-COMP:10000"/>
        <dbReference type="Rhea" id="RHEA-COMP:10001"/>
        <dbReference type="ChEBI" id="CHEBI:15377"/>
        <dbReference type="ChEBI" id="CHEBI:15378"/>
        <dbReference type="ChEBI" id="CHEBI:17997"/>
        <dbReference type="ChEBI" id="CHEBI:18276"/>
        <dbReference type="ChEBI" id="CHEBI:28938"/>
        <dbReference type="ChEBI" id="CHEBI:30616"/>
        <dbReference type="ChEBI" id="CHEBI:33737"/>
        <dbReference type="ChEBI" id="CHEBI:33738"/>
        <dbReference type="ChEBI" id="CHEBI:43474"/>
        <dbReference type="ChEBI" id="CHEBI:456216"/>
        <dbReference type="EC" id="1.18.6.1"/>
    </reaction>
</comment>
<accession>A0A238YAA9</accession>
<dbReference type="InterPro" id="IPR000318">
    <property type="entry name" value="Nase_comp1_CS"/>
</dbReference>
<dbReference type="GO" id="GO:0046872">
    <property type="term" value="F:metal ion binding"/>
    <property type="evidence" value="ECO:0007669"/>
    <property type="project" value="UniProtKB-KW"/>
</dbReference>
<dbReference type="InterPro" id="IPR050152">
    <property type="entry name" value="ChlB/BchB/BchZ"/>
</dbReference>
<evidence type="ECO:0000256" key="15">
    <source>
        <dbReference type="RuleBase" id="RU364127"/>
    </source>
</evidence>
<keyword evidence="10 15" id="KW-0408">Iron</keyword>
<evidence type="ECO:0000259" key="16">
    <source>
        <dbReference type="Pfam" id="PF00148"/>
    </source>
</evidence>
<keyword evidence="8 15" id="KW-0067">ATP-binding</keyword>
<comment type="function">
    <text evidence="1 15">This molybdenum-iron protein is part of the nitrogenase complex that catalyzes the key enzymatic reactions in nitrogen fixation.</text>
</comment>
<keyword evidence="11 15" id="KW-0411">Iron-sulfur</keyword>
<dbReference type="InterPro" id="IPR005976">
    <property type="entry name" value="Nase_Mo-Fe_CF_bsu"/>
</dbReference>
<evidence type="ECO:0000256" key="13">
    <source>
        <dbReference type="ARBA" id="ARBA00047967"/>
    </source>
</evidence>
<name>A0A238YAA9_9FLAO</name>
<dbReference type="NCBIfam" id="TIGR01286">
    <property type="entry name" value="nifK"/>
    <property type="match status" value="1"/>
</dbReference>
<dbReference type="Proteomes" id="UP000198384">
    <property type="component" value="Unassembled WGS sequence"/>
</dbReference>
<keyword evidence="18" id="KW-1185">Reference proteome</keyword>
<dbReference type="SUPFAM" id="SSF53807">
    <property type="entry name" value="Helical backbone' metal receptor"/>
    <property type="match status" value="1"/>
</dbReference>
<reference evidence="17 18" key="1">
    <citation type="submission" date="2017-06" db="EMBL/GenBank/DDBJ databases">
        <authorList>
            <person name="Kim H.J."/>
            <person name="Triplett B.A."/>
        </authorList>
    </citation>
    <scope>NUCLEOTIDE SEQUENCE [LARGE SCALE GENOMIC DNA]</scope>
    <source>
        <strain evidence="17 18">DSM 29150</strain>
    </source>
</reference>
<dbReference type="EMBL" id="FZNT01000008">
    <property type="protein sequence ID" value="SNR67960.1"/>
    <property type="molecule type" value="Genomic_DNA"/>
</dbReference>
<dbReference type="Gene3D" id="1.20.89.10">
    <property type="entry name" value="Nitrogenase Molybdenum-iron Protein, subunit B, domain 4"/>
    <property type="match status" value="1"/>
</dbReference>
<keyword evidence="9 15" id="KW-0560">Oxidoreductase</keyword>
<evidence type="ECO:0000313" key="17">
    <source>
        <dbReference type="EMBL" id="SNR67960.1"/>
    </source>
</evidence>
<evidence type="ECO:0000256" key="10">
    <source>
        <dbReference type="ARBA" id="ARBA00023004"/>
    </source>
</evidence>
<dbReference type="GO" id="GO:0016163">
    <property type="term" value="F:nitrogenase activity"/>
    <property type="evidence" value="ECO:0007669"/>
    <property type="project" value="UniProtKB-EC"/>
</dbReference>
<evidence type="ECO:0000256" key="14">
    <source>
        <dbReference type="RuleBase" id="RU004021"/>
    </source>
</evidence>
<dbReference type="GO" id="GO:0051536">
    <property type="term" value="F:iron-sulfur cluster binding"/>
    <property type="evidence" value="ECO:0007669"/>
    <property type="project" value="UniProtKB-KW"/>
</dbReference>
<evidence type="ECO:0000256" key="1">
    <source>
        <dbReference type="ARBA" id="ARBA00002621"/>
    </source>
</evidence>
<dbReference type="GO" id="GO:0016612">
    <property type="term" value="C:molybdenum-iron nitrogenase complex"/>
    <property type="evidence" value="ECO:0007669"/>
    <property type="project" value="InterPro"/>
</dbReference>
<keyword evidence="12 14" id="KW-0535">Nitrogen fixation</keyword>
<dbReference type="OrthoDB" id="9800746at2"/>
<comment type="cofactor">
    <cofactor evidence="15">
        <name>[8Fe-7S] cluster</name>
        <dbReference type="ChEBI" id="CHEBI:21143"/>
    </cofactor>
    <text evidence="15">Binds 1 [8Fe-7S] cluster per heterodimer.</text>
</comment>
<proteinExistence type="inferred from homology"/>
<dbReference type="GO" id="GO:0005524">
    <property type="term" value="F:ATP binding"/>
    <property type="evidence" value="ECO:0007669"/>
    <property type="project" value="UniProtKB-KW"/>
</dbReference>
<dbReference type="Gene3D" id="3.40.50.1980">
    <property type="entry name" value="Nitrogenase molybdenum iron protein domain"/>
    <property type="match status" value="3"/>
</dbReference>
<evidence type="ECO:0000256" key="12">
    <source>
        <dbReference type="ARBA" id="ARBA00023231"/>
    </source>
</evidence>
<dbReference type="AlphaFoldDB" id="A0A238YAA9"/>
<dbReference type="PROSITE" id="PS00699">
    <property type="entry name" value="NITROGENASE_1_1"/>
    <property type="match status" value="1"/>
</dbReference>
<dbReference type="InterPro" id="IPR000510">
    <property type="entry name" value="Nase/OxRdtase_comp1"/>
</dbReference>
<evidence type="ECO:0000256" key="2">
    <source>
        <dbReference type="ARBA" id="ARBA00011002"/>
    </source>
</evidence>
<dbReference type="Pfam" id="PF00148">
    <property type="entry name" value="Oxidored_nitro"/>
    <property type="match status" value="1"/>
</dbReference>
<organism evidence="17 18">
    <name type="scientific">Lutibacter agarilyticus</name>
    <dbReference type="NCBI Taxonomy" id="1109740"/>
    <lineage>
        <taxon>Bacteria</taxon>
        <taxon>Pseudomonadati</taxon>
        <taxon>Bacteroidota</taxon>
        <taxon>Flavobacteriia</taxon>
        <taxon>Flavobacteriales</taxon>
        <taxon>Flavobacteriaceae</taxon>
        <taxon>Lutibacter</taxon>
    </lineage>
</organism>
<sequence length="460" mass="50799">MLLRHTTKDIKERKSLTINPAKTCQPVGAMYAALGIHGCLPHSHGSQGCCSYHRSALTRHYKEPIMAATSSFTEGSSVFGGQSNLIQAIDNIFTIYEPEVIAVHSTCLSETIGDDLTQIVEKARDGGKIPEGKHVIFCNTPSYIGSHVTGYSNMVSGMVKLLSKSTGVTNDKINLISGWVEPSDMREVKRMANLMGANFTLFPDTSDVVDAPQTGSYEMYPKGGTTIPDLIASGDNKATLAFGKWATEDAAIKLENKCKVPFEATELPIGVRATDRFIMELSKLAEVGIPEAITAERGRLVDMITDMQQYLHGKRVALFGDPDQLIPLVEFLLDMNMKPVYIVSGTPGKKMHKRLEELLLPTVPEAKFQNGKGADMYLLHQWIKNEGVDLLIGNSYGKYIARDENIPFLRMGFPILDRVGHSYFPTLGYMGGLRILEKILDLIMDKQDLESSEPEFELVM</sequence>
<comment type="subunit">
    <text evidence="3 15">Tetramer of two alpha and two beta chains. Forms complex with the iron protein (nitrogenase component 2).</text>
</comment>
<gene>
    <name evidence="17" type="ORF">SAMN06265371_108169</name>
</gene>
<keyword evidence="7 15" id="KW-0547">Nucleotide-binding</keyword>
<evidence type="ECO:0000256" key="4">
    <source>
        <dbReference type="ARBA" id="ARBA00012773"/>
    </source>
</evidence>
<dbReference type="RefSeq" id="WP_089382368.1">
    <property type="nucleotide sequence ID" value="NZ_FZNT01000008.1"/>
</dbReference>
<dbReference type="CDD" id="cd01974">
    <property type="entry name" value="Nitrogenase_MoFe_beta"/>
    <property type="match status" value="1"/>
</dbReference>
<evidence type="ECO:0000313" key="18">
    <source>
        <dbReference type="Proteomes" id="UP000198384"/>
    </source>
</evidence>
<feature type="domain" description="Nitrogenase/oxidoreductase component 1" evidence="16">
    <location>
        <begin position="24"/>
        <end position="443"/>
    </location>
</feature>
<evidence type="ECO:0000256" key="3">
    <source>
        <dbReference type="ARBA" id="ARBA00011462"/>
    </source>
</evidence>
<evidence type="ECO:0000256" key="11">
    <source>
        <dbReference type="ARBA" id="ARBA00023014"/>
    </source>
</evidence>
<comment type="similarity">
    <text evidence="2 14">Belongs to the NifD/NifK/NifE/NifN family.</text>
</comment>
<evidence type="ECO:0000256" key="5">
    <source>
        <dbReference type="ARBA" id="ARBA00014775"/>
    </source>
</evidence>
<evidence type="ECO:0000256" key="9">
    <source>
        <dbReference type="ARBA" id="ARBA00023002"/>
    </source>
</evidence>
<protein>
    <recommendedName>
        <fullName evidence="5 15">Nitrogenase molybdenum-iron protein beta chain</fullName>
        <ecNumber evidence="4 15">1.18.6.1</ecNumber>
    </recommendedName>
    <alternativeName>
        <fullName evidence="15">Dinitrogenase</fullName>
    </alternativeName>
</protein>
<dbReference type="PANTHER" id="PTHR33712:SF7">
    <property type="entry name" value="LIGHT-INDEPENDENT PROTOCHLOROPHYLLIDE REDUCTASE SUBUNIT B"/>
    <property type="match status" value="1"/>
</dbReference>
<dbReference type="EC" id="1.18.6.1" evidence="4 15"/>